<feature type="non-terminal residue" evidence="1">
    <location>
        <position position="622"/>
    </location>
</feature>
<dbReference type="EMBL" id="JANBUP010001668">
    <property type="protein sequence ID" value="KAJ2804247.1"/>
    <property type="molecule type" value="Genomic_DNA"/>
</dbReference>
<name>A0ACC1LA42_9FUNG</name>
<accession>A0ACC1LA42</accession>
<comment type="caution">
    <text evidence="1">The sequence shown here is derived from an EMBL/GenBank/DDBJ whole genome shotgun (WGS) entry which is preliminary data.</text>
</comment>
<protein>
    <submittedName>
        <fullName evidence="1">Uncharacterized protein</fullName>
    </submittedName>
</protein>
<organism evidence="1 2">
    <name type="scientific">Coemansia furcata</name>
    <dbReference type="NCBI Taxonomy" id="417177"/>
    <lineage>
        <taxon>Eukaryota</taxon>
        <taxon>Fungi</taxon>
        <taxon>Fungi incertae sedis</taxon>
        <taxon>Zoopagomycota</taxon>
        <taxon>Kickxellomycotina</taxon>
        <taxon>Kickxellomycetes</taxon>
        <taxon>Kickxellales</taxon>
        <taxon>Kickxellaceae</taxon>
        <taxon>Coemansia</taxon>
    </lineage>
</organism>
<evidence type="ECO:0000313" key="2">
    <source>
        <dbReference type="Proteomes" id="UP001140096"/>
    </source>
</evidence>
<reference evidence="1" key="1">
    <citation type="submission" date="2022-07" db="EMBL/GenBank/DDBJ databases">
        <title>Phylogenomic reconstructions and comparative analyses of Kickxellomycotina fungi.</title>
        <authorList>
            <person name="Reynolds N.K."/>
            <person name="Stajich J.E."/>
            <person name="Barry K."/>
            <person name="Grigoriev I.V."/>
            <person name="Crous P."/>
            <person name="Smith M.E."/>
        </authorList>
    </citation>
    <scope>NUCLEOTIDE SEQUENCE</scope>
    <source>
        <strain evidence="1">CBS 102833</strain>
    </source>
</reference>
<evidence type="ECO:0000313" key="1">
    <source>
        <dbReference type="EMBL" id="KAJ2804247.1"/>
    </source>
</evidence>
<gene>
    <name evidence="1" type="ORF">H4S07_004273</name>
</gene>
<dbReference type="Proteomes" id="UP001140096">
    <property type="component" value="Unassembled WGS sequence"/>
</dbReference>
<proteinExistence type="predicted"/>
<keyword evidence="2" id="KW-1185">Reference proteome</keyword>
<sequence length="622" mass="69233">MVAVFDQIDADYSSAAQRPKMLLCGHSVGCYFAEKIVECRSDRVDRVFSLFPAVEDIAGTPRGQQLWPLFYPGVRQLAAALVDMLVWILPGVAIVGLAGMSRSLDEDNARTVIEKMLHGPCINSVLKMAADEMDEIGNLNEELYRRLGHKFVMYYGSNDGWVPPARYKRMVATNTKASLGRAGAQGAPISEKSHILDKNNFDFKTSTGTWIIKHYSPNCHHCLHFQPKWDQVVTQQAISLSAQDVHFGEIDCLENVDLCKQNEALAWPTVAAFRAGKRLGSLEGDKSEQELSDFVKRSVSESDAPSRAYDANSIVLAQGNFTETTKHGTWVVKHYSPICHHCQQMAPDWVKMTDELAKQMAGSQILFGQVDCPANKKVCEENHVDGYPTVNLYVNGRYIEEMSVKYTYNDMKGYVLKLPERVKRGKFVQPAPPAPSDLAGTPANSNDVADVKHGAEKYNPYGEVVTLTKENFADKTSQGPWFIKFYAPWCTHCQHLAPIWIQLGEASKGKVNIGKINCDEASTLCAKYNVQGYPTLKLLWEGETTDFKGTRDLSSLSTFVENVMAQPNAVQSIDDLKRAQKASDVVYLFAYDKADTSAKTKAALTHVKANAQKMFLSRQLNI</sequence>